<reference evidence="1 2" key="1">
    <citation type="submission" date="2018-03" db="EMBL/GenBank/DDBJ databases">
        <title>The draft genome of Mesorhizobium soli JCM 19897.</title>
        <authorList>
            <person name="Li L."/>
            <person name="Liu L."/>
            <person name="Liang L."/>
            <person name="Wang T."/>
            <person name="Zhang X."/>
        </authorList>
    </citation>
    <scope>NUCLEOTIDE SEQUENCE [LARGE SCALE GENOMIC DNA]</scope>
    <source>
        <strain evidence="1 2">JCM 19897</strain>
    </source>
</reference>
<dbReference type="Proteomes" id="UP000240653">
    <property type="component" value="Unassembled WGS sequence"/>
</dbReference>
<proteinExistence type="predicted"/>
<gene>
    <name evidence="1" type="ORF">C7I85_25525</name>
</gene>
<dbReference type="EMBL" id="PXYL01000020">
    <property type="protein sequence ID" value="PSJ56082.1"/>
    <property type="molecule type" value="Genomic_DNA"/>
</dbReference>
<evidence type="ECO:0000313" key="1">
    <source>
        <dbReference type="EMBL" id="PSJ56082.1"/>
    </source>
</evidence>
<organism evidence="1 2">
    <name type="scientific">Pseudaminobacter soli</name>
    <name type="common">ex Li et al. 2025</name>
    <dbReference type="NCBI Taxonomy" id="1295366"/>
    <lineage>
        <taxon>Bacteria</taxon>
        <taxon>Pseudomonadati</taxon>
        <taxon>Pseudomonadota</taxon>
        <taxon>Alphaproteobacteria</taxon>
        <taxon>Hyphomicrobiales</taxon>
        <taxon>Phyllobacteriaceae</taxon>
        <taxon>Pseudaminobacter</taxon>
    </lineage>
</organism>
<dbReference type="AlphaFoldDB" id="A0A2P7S0W2"/>
<protein>
    <submittedName>
        <fullName evidence="1">Uncharacterized protein</fullName>
    </submittedName>
</protein>
<dbReference type="OrthoDB" id="7360905at2"/>
<accession>A0A2P7S0W2</accession>
<comment type="caution">
    <text evidence="1">The sequence shown here is derived from an EMBL/GenBank/DDBJ whole genome shotgun (WGS) entry which is preliminary data.</text>
</comment>
<evidence type="ECO:0000313" key="2">
    <source>
        <dbReference type="Proteomes" id="UP000240653"/>
    </source>
</evidence>
<keyword evidence="2" id="KW-1185">Reference proteome</keyword>
<name>A0A2P7S0W2_9HYPH</name>
<sequence>MPLCAPRSQTIAGEPPKKGGFLVALRRSPLAGSYLTRPDEEGRKVEFDTVPVSNITDFAPPESLL</sequence>